<dbReference type="PROSITE" id="PS50157">
    <property type="entry name" value="ZINC_FINGER_C2H2_2"/>
    <property type="match status" value="6"/>
</dbReference>
<protein>
    <recommendedName>
        <fullName evidence="10">C2H2-type domain-containing protein</fullName>
    </recommendedName>
</protein>
<comment type="subcellular location">
    <subcellularLocation>
        <location evidence="1">Nucleus</location>
    </subcellularLocation>
</comment>
<feature type="compositionally biased region" description="Polar residues" evidence="9">
    <location>
        <begin position="18"/>
        <end position="46"/>
    </location>
</feature>
<gene>
    <name evidence="11" type="ORF">BCV69DRAFT_283958</name>
</gene>
<feature type="region of interest" description="Disordered" evidence="9">
    <location>
        <begin position="236"/>
        <end position="266"/>
    </location>
</feature>
<evidence type="ECO:0000256" key="7">
    <source>
        <dbReference type="ARBA" id="ARBA00023242"/>
    </source>
</evidence>
<evidence type="ECO:0000313" key="11">
    <source>
        <dbReference type="EMBL" id="PWN19854.1"/>
    </source>
</evidence>
<feature type="compositionally biased region" description="Low complexity" evidence="9">
    <location>
        <begin position="683"/>
        <end position="719"/>
    </location>
</feature>
<feature type="domain" description="C2H2-type" evidence="10">
    <location>
        <begin position="456"/>
        <end position="479"/>
    </location>
</feature>
<organism evidence="11 12">
    <name type="scientific">Pseudomicrostroma glucosiphilum</name>
    <dbReference type="NCBI Taxonomy" id="1684307"/>
    <lineage>
        <taxon>Eukaryota</taxon>
        <taxon>Fungi</taxon>
        <taxon>Dikarya</taxon>
        <taxon>Basidiomycota</taxon>
        <taxon>Ustilaginomycotina</taxon>
        <taxon>Exobasidiomycetes</taxon>
        <taxon>Microstromatales</taxon>
        <taxon>Microstromatales incertae sedis</taxon>
        <taxon>Pseudomicrostroma</taxon>
    </lineage>
</organism>
<feature type="compositionally biased region" description="Acidic residues" evidence="9">
    <location>
        <begin position="194"/>
        <end position="203"/>
    </location>
</feature>
<evidence type="ECO:0000256" key="4">
    <source>
        <dbReference type="ARBA" id="ARBA00022833"/>
    </source>
</evidence>
<dbReference type="GO" id="GO:0008270">
    <property type="term" value="F:zinc ion binding"/>
    <property type="evidence" value="ECO:0007669"/>
    <property type="project" value="UniProtKB-KW"/>
</dbReference>
<dbReference type="STRING" id="1684307.A0A316U4U8"/>
<keyword evidence="5" id="KW-0805">Transcription regulation</keyword>
<proteinExistence type="predicted"/>
<feature type="region of interest" description="Disordered" evidence="9">
    <location>
        <begin position="370"/>
        <end position="413"/>
    </location>
</feature>
<feature type="domain" description="C2H2-type" evidence="10">
    <location>
        <begin position="156"/>
        <end position="191"/>
    </location>
</feature>
<feature type="compositionally biased region" description="Low complexity" evidence="9">
    <location>
        <begin position="640"/>
        <end position="660"/>
    </location>
</feature>
<dbReference type="InterPro" id="IPR036236">
    <property type="entry name" value="Znf_C2H2_sf"/>
</dbReference>
<name>A0A316U4U8_9BASI</name>
<keyword evidence="12" id="KW-1185">Reference proteome</keyword>
<dbReference type="Proteomes" id="UP000245942">
    <property type="component" value="Unassembled WGS sequence"/>
</dbReference>
<reference evidence="11 12" key="1">
    <citation type="journal article" date="2018" name="Mol. Biol. Evol.">
        <title>Broad Genomic Sampling Reveals a Smut Pathogenic Ancestry of the Fungal Clade Ustilaginomycotina.</title>
        <authorList>
            <person name="Kijpornyongpan T."/>
            <person name="Mondo S.J."/>
            <person name="Barry K."/>
            <person name="Sandor L."/>
            <person name="Lee J."/>
            <person name="Lipzen A."/>
            <person name="Pangilinan J."/>
            <person name="LaButti K."/>
            <person name="Hainaut M."/>
            <person name="Henrissat B."/>
            <person name="Grigoriev I.V."/>
            <person name="Spatafora J.W."/>
            <person name="Aime M.C."/>
        </authorList>
    </citation>
    <scope>NUCLEOTIDE SEQUENCE [LARGE SCALE GENOMIC DNA]</scope>
    <source>
        <strain evidence="11 12">MCA 4718</strain>
    </source>
</reference>
<dbReference type="InterPro" id="IPR051061">
    <property type="entry name" value="Zinc_finger_trans_reg"/>
</dbReference>
<feature type="region of interest" description="Disordered" evidence="9">
    <location>
        <begin position="508"/>
        <end position="552"/>
    </location>
</feature>
<dbReference type="Pfam" id="PF00096">
    <property type="entry name" value="zf-C2H2"/>
    <property type="match status" value="1"/>
</dbReference>
<dbReference type="EMBL" id="KZ819330">
    <property type="protein sequence ID" value="PWN19854.1"/>
    <property type="molecule type" value="Genomic_DNA"/>
</dbReference>
<feature type="region of interest" description="Disordered" evidence="9">
    <location>
        <begin position="573"/>
        <end position="592"/>
    </location>
</feature>
<evidence type="ECO:0000256" key="5">
    <source>
        <dbReference type="ARBA" id="ARBA00023015"/>
    </source>
</evidence>
<feature type="region of interest" description="Disordered" evidence="9">
    <location>
        <begin position="189"/>
        <end position="214"/>
    </location>
</feature>
<dbReference type="PANTHER" id="PTHR46179">
    <property type="entry name" value="ZINC FINGER PROTEIN"/>
    <property type="match status" value="1"/>
</dbReference>
<dbReference type="GeneID" id="37014610"/>
<feature type="domain" description="C2H2-type" evidence="10">
    <location>
        <begin position="91"/>
        <end position="118"/>
    </location>
</feature>
<feature type="compositionally biased region" description="Acidic residues" evidence="9">
    <location>
        <begin position="781"/>
        <end position="798"/>
    </location>
</feature>
<dbReference type="RefSeq" id="XP_025347014.1">
    <property type="nucleotide sequence ID" value="XM_025492876.1"/>
</dbReference>
<feature type="region of interest" description="Disordered" evidence="9">
    <location>
        <begin position="757"/>
        <end position="798"/>
    </location>
</feature>
<evidence type="ECO:0000259" key="10">
    <source>
        <dbReference type="PROSITE" id="PS50157"/>
    </source>
</evidence>
<feature type="compositionally biased region" description="Basic and acidic residues" evidence="9">
    <location>
        <begin position="370"/>
        <end position="390"/>
    </location>
</feature>
<evidence type="ECO:0000256" key="6">
    <source>
        <dbReference type="ARBA" id="ARBA00023163"/>
    </source>
</evidence>
<sequence length="798" mass="87207">MAASTFRLRRPGVEIRRSVSSQVSSGLIPSYQSESALQPSPPSDVSSLDAAPLPILPSSIASSSASTLDDLPLDATSTSCTPSAGTSRPSHTCPHCAKAFSRPAKLQDHLLIHTDSRPHACSHADCNAAYRTRSKLLEHERKAHLDADQQEQEKKFLCTHILESGQACGRRFWTNQHLLRHVEGVHDAGATDIEREEGDNEDDDNRRSGQYGCTEPGCTQAFSKRKRLRRHVWEAHTDHADEDDTATAEAEAAQEEDKRAGTPAALRNKLPFPCSFPDCTKRFPTNSKRKSHFKTHAEDRYTCALPHPTSSEALAPTPAPSRSTPELLTFPTWSALQSHMREAHPPACHYAACNGKVFKNRENLKMHLRRHEEKEHEEKQREKDRGRNAEVQESGQGQHWCEASSDEEDDVGAGVAKASRSLRVFHCTWRPEARVANGHSQPGSAISESTSSGTPCSKSFKSSHSLQTHIRVAHLKDRPFKCLCGKAYGHKHLLKRHEVKCAAVLAREEKQDGDEEETHEKGAGASGVARGDEASAPSELDEDEEDDVFRQGGGALPEQYRETVFAAGRRLLPGSARSTRTSTSTSTMIASRRVKRKLGEVFPGTAATATSVGASGDDEQGSESLIDLLTGRGYATNPATTIPSSSDVPPSSLTPTSTPQTRRKRPRALPCPWSRLPLSTRTTSNSDSNPASISAPSAPSTSVPSTTSVAASTDASTITDPQACPFRFARLYDVTRHLRGAHGVELSQGEVRRLFEEEELQGLPAPRGSGKGRGKRIRREEEEEVLELEEEEGEEEGE</sequence>
<feature type="domain" description="C2H2-type" evidence="10">
    <location>
        <begin position="211"/>
        <end position="241"/>
    </location>
</feature>
<feature type="domain" description="C2H2-type" evidence="10">
    <location>
        <begin position="272"/>
        <end position="301"/>
    </location>
</feature>
<keyword evidence="6" id="KW-0804">Transcription</keyword>
<keyword evidence="2" id="KW-0479">Metal-binding</keyword>
<dbReference type="Gene3D" id="3.30.160.60">
    <property type="entry name" value="Classic Zinc Finger"/>
    <property type="match status" value="5"/>
</dbReference>
<keyword evidence="3 8" id="KW-0863">Zinc-finger</keyword>
<dbReference type="GO" id="GO:0006357">
    <property type="term" value="P:regulation of transcription by RNA polymerase II"/>
    <property type="evidence" value="ECO:0007669"/>
    <property type="project" value="TreeGrafter"/>
</dbReference>
<accession>A0A316U4U8</accession>
<evidence type="ECO:0000313" key="12">
    <source>
        <dbReference type="Proteomes" id="UP000245942"/>
    </source>
</evidence>
<keyword evidence="4" id="KW-0862">Zinc</keyword>
<dbReference type="PANTHER" id="PTHR46179:SF13">
    <property type="entry name" value="C2H2-TYPE DOMAIN-CONTAINING PROTEIN"/>
    <property type="match status" value="1"/>
</dbReference>
<dbReference type="SUPFAM" id="SSF57667">
    <property type="entry name" value="beta-beta-alpha zinc fingers"/>
    <property type="match status" value="3"/>
</dbReference>
<dbReference type="GO" id="GO:0005634">
    <property type="term" value="C:nucleus"/>
    <property type="evidence" value="ECO:0007669"/>
    <property type="project" value="UniProtKB-SubCell"/>
</dbReference>
<feature type="compositionally biased region" description="Polar residues" evidence="9">
    <location>
        <begin position="438"/>
        <end position="461"/>
    </location>
</feature>
<evidence type="ECO:0000256" key="3">
    <source>
        <dbReference type="ARBA" id="ARBA00022771"/>
    </source>
</evidence>
<evidence type="ECO:0000256" key="8">
    <source>
        <dbReference type="PROSITE-ProRule" id="PRU00042"/>
    </source>
</evidence>
<evidence type="ECO:0000256" key="9">
    <source>
        <dbReference type="SAM" id="MobiDB-lite"/>
    </source>
</evidence>
<dbReference type="InterPro" id="IPR013087">
    <property type="entry name" value="Znf_C2H2_type"/>
</dbReference>
<feature type="region of interest" description="Disordered" evidence="9">
    <location>
        <begin position="1"/>
        <end position="50"/>
    </location>
</feature>
<dbReference type="SMART" id="SM00355">
    <property type="entry name" value="ZnF_C2H2"/>
    <property type="match status" value="8"/>
</dbReference>
<keyword evidence="7" id="KW-0539">Nucleus</keyword>
<dbReference type="OrthoDB" id="427030at2759"/>
<evidence type="ECO:0000256" key="2">
    <source>
        <dbReference type="ARBA" id="ARBA00022723"/>
    </source>
</evidence>
<dbReference type="PROSITE" id="PS00028">
    <property type="entry name" value="ZINC_FINGER_C2H2_1"/>
    <property type="match status" value="4"/>
</dbReference>
<feature type="region of interest" description="Disordered" evidence="9">
    <location>
        <begin position="435"/>
        <end position="461"/>
    </location>
</feature>
<feature type="region of interest" description="Disordered" evidence="9">
    <location>
        <begin position="635"/>
        <end position="719"/>
    </location>
</feature>
<feature type="compositionally biased region" description="Low complexity" evidence="9">
    <location>
        <begin position="575"/>
        <end position="591"/>
    </location>
</feature>
<dbReference type="AlphaFoldDB" id="A0A316U4U8"/>
<evidence type="ECO:0000256" key="1">
    <source>
        <dbReference type="ARBA" id="ARBA00004123"/>
    </source>
</evidence>
<feature type="domain" description="C2H2-type" evidence="10">
    <location>
        <begin position="119"/>
        <end position="149"/>
    </location>
</feature>